<dbReference type="CDD" id="cd09270">
    <property type="entry name" value="RNase_H2-B"/>
    <property type="match status" value="1"/>
</dbReference>
<dbReference type="InterPro" id="IPR019024">
    <property type="entry name" value="RNase_H2_suB_wHTH"/>
</dbReference>
<dbReference type="GO" id="GO:0006401">
    <property type="term" value="P:RNA catabolic process"/>
    <property type="evidence" value="ECO:0007669"/>
    <property type="project" value="TreeGrafter"/>
</dbReference>
<feature type="region of interest" description="Disordered" evidence="6">
    <location>
        <begin position="215"/>
        <end position="259"/>
    </location>
</feature>
<reference evidence="9" key="1">
    <citation type="journal article" date="2016" name="Nat. Genet.">
        <title>A high-quality carrot genome assembly provides new insights into carotenoid accumulation and asterid genome evolution.</title>
        <authorList>
            <person name="Iorizzo M."/>
            <person name="Ellison S."/>
            <person name="Senalik D."/>
            <person name="Zeng P."/>
            <person name="Satapoomin P."/>
            <person name="Huang J."/>
            <person name="Bowman M."/>
            <person name="Iovene M."/>
            <person name="Sanseverino W."/>
            <person name="Cavagnaro P."/>
            <person name="Yildiz M."/>
            <person name="Macko-Podgorni A."/>
            <person name="Moranska E."/>
            <person name="Grzebelus E."/>
            <person name="Grzebelus D."/>
            <person name="Ashrafi H."/>
            <person name="Zheng Z."/>
            <person name="Cheng S."/>
            <person name="Spooner D."/>
            <person name="Van Deynze A."/>
            <person name="Simon P."/>
        </authorList>
    </citation>
    <scope>NUCLEOTIDE SEQUENCE [LARGE SCALE GENOMIC DNA]</scope>
    <source>
        <tissue evidence="9">Leaf</tissue>
    </source>
</reference>
<evidence type="ECO:0000256" key="5">
    <source>
        <dbReference type="ARBA" id="ARBA00033464"/>
    </source>
</evidence>
<dbReference type="Gramene" id="KZN09527">
    <property type="protein sequence ID" value="KZN09527"/>
    <property type="gene ID" value="DCAR_002183"/>
</dbReference>
<dbReference type="PANTHER" id="PTHR13383">
    <property type="entry name" value="RIBONUCLEASE H2 SUBUNIT B"/>
    <property type="match status" value="1"/>
</dbReference>
<feature type="compositionally biased region" description="Polar residues" evidence="6">
    <location>
        <begin position="221"/>
        <end position="230"/>
    </location>
</feature>
<comment type="caution">
    <text evidence="9">The sequence shown here is derived from an EMBL/GenBank/DDBJ whole genome shotgun (WGS) entry which is preliminary data.</text>
</comment>
<proteinExistence type="predicted"/>
<comment type="subcellular location">
    <subcellularLocation>
        <location evidence="1">Nucleus</location>
    </subcellularLocation>
</comment>
<dbReference type="AlphaFoldDB" id="A0A166GZ78"/>
<dbReference type="InterPro" id="IPR041195">
    <property type="entry name" value="Rnh202_N"/>
</dbReference>
<dbReference type="FunFam" id="2.20.25.530:FF:000002">
    <property type="entry name" value="Ribonuclease H2 subunit B"/>
    <property type="match status" value="1"/>
</dbReference>
<dbReference type="Gene3D" id="2.20.25.530">
    <property type="match status" value="1"/>
</dbReference>
<keyword evidence="3" id="KW-0539">Nucleus</keyword>
<feature type="domain" description="Ribonuclease H2 subunit B wHTH" evidence="7">
    <location>
        <begin position="84"/>
        <end position="177"/>
    </location>
</feature>
<organism evidence="9">
    <name type="scientific">Daucus carota subsp. sativus</name>
    <name type="common">Carrot</name>
    <dbReference type="NCBI Taxonomy" id="79200"/>
    <lineage>
        <taxon>Eukaryota</taxon>
        <taxon>Viridiplantae</taxon>
        <taxon>Streptophyta</taxon>
        <taxon>Embryophyta</taxon>
        <taxon>Tracheophyta</taxon>
        <taxon>Spermatophyta</taxon>
        <taxon>Magnoliopsida</taxon>
        <taxon>eudicotyledons</taxon>
        <taxon>Gunneridae</taxon>
        <taxon>Pentapetalae</taxon>
        <taxon>asterids</taxon>
        <taxon>campanulids</taxon>
        <taxon>Apiales</taxon>
        <taxon>Apiaceae</taxon>
        <taxon>Apioideae</taxon>
        <taxon>Scandiceae</taxon>
        <taxon>Daucinae</taxon>
        <taxon>Daucus</taxon>
        <taxon>Daucus sect. Daucus</taxon>
    </lineage>
</organism>
<evidence type="ECO:0000256" key="3">
    <source>
        <dbReference type="ARBA" id="ARBA00023242"/>
    </source>
</evidence>
<name>A0A166GZ78_DAUCS</name>
<dbReference type="GO" id="GO:0005654">
    <property type="term" value="C:nucleoplasm"/>
    <property type="evidence" value="ECO:0007669"/>
    <property type="project" value="TreeGrafter"/>
</dbReference>
<evidence type="ECO:0000259" key="7">
    <source>
        <dbReference type="Pfam" id="PF09468"/>
    </source>
</evidence>
<accession>A0A166GZ78</accession>
<dbReference type="Pfam" id="PF17745">
    <property type="entry name" value="Ydr279_N"/>
    <property type="match status" value="1"/>
</dbReference>
<feature type="compositionally biased region" description="Basic and acidic residues" evidence="6">
    <location>
        <begin position="235"/>
        <end position="245"/>
    </location>
</feature>
<dbReference type="PANTHER" id="PTHR13383:SF11">
    <property type="entry name" value="RIBONUCLEASE H2 SUBUNIT B"/>
    <property type="match status" value="1"/>
</dbReference>
<evidence type="ECO:0000259" key="8">
    <source>
        <dbReference type="Pfam" id="PF17745"/>
    </source>
</evidence>
<evidence type="ECO:0000256" key="1">
    <source>
        <dbReference type="ARBA" id="ARBA00004123"/>
    </source>
</evidence>
<dbReference type="InterPro" id="IPR040456">
    <property type="entry name" value="RNase_H2_suB"/>
</dbReference>
<dbReference type="EMBL" id="LNRQ01000001">
    <property type="protein sequence ID" value="KZN09527.1"/>
    <property type="molecule type" value="Genomic_DNA"/>
</dbReference>
<evidence type="ECO:0000256" key="6">
    <source>
        <dbReference type="SAM" id="MobiDB-lite"/>
    </source>
</evidence>
<protein>
    <recommendedName>
        <fullName evidence="2">Ribonuclease H2 subunit B</fullName>
    </recommendedName>
    <alternativeName>
        <fullName evidence="5">Ribonuclease HI subunit B</fullName>
    </alternativeName>
</protein>
<feature type="domain" description="Rnh202 triple barrel" evidence="8">
    <location>
        <begin position="29"/>
        <end position="81"/>
    </location>
</feature>
<evidence type="ECO:0000313" key="9">
    <source>
        <dbReference type="EMBL" id="KZN09527.1"/>
    </source>
</evidence>
<dbReference type="STRING" id="79200.A0A166GZ78"/>
<gene>
    <name evidence="9" type="ORF">DCAR_002183</name>
</gene>
<evidence type="ECO:0000256" key="2">
    <source>
        <dbReference type="ARBA" id="ARBA00019062"/>
    </source>
</evidence>
<comment type="function">
    <text evidence="4">Non catalytic subunit of RNase H2, an endonuclease that specifically degrades the RNA of RNA:DNA hybrids. Participates in DNA replication, possibly by mediating the removal of lagging-strand Okazaki fragment RNA primers during DNA replication. Mediates the excision of single ribonucleotides from DNA:RNA duplexes.</text>
</comment>
<dbReference type="Gene3D" id="1.10.20.120">
    <property type="match status" value="1"/>
</dbReference>
<sequence length="273" mass="30807">MAWWEGVEETRVFLSSDGGGEGGKAGCLLSLCHPKTGNPTSYLLTDGNLQEIHWFKTAYGSWFLGDYVCEDGRLYAATPIDPVFILLPIFDEARMKGEDQGKFRQLDEIIFIQGYPGYQHLLSIADKSMQVVCDFKEVGSTKFFRLNDSKVLAWLHFKVHQLKQTLPTLDRNYAAQAEKDTLADAVSILGEYLKDEPWLKLLCSKLKIDLQEAKPPDSKILPSSTESSVPSFDDVQEKNGIEKRTTRQQSKKAKIETGSLNIKDMFSKASRKR</sequence>
<evidence type="ECO:0000256" key="4">
    <source>
        <dbReference type="ARBA" id="ARBA00024778"/>
    </source>
</evidence>
<dbReference type="GO" id="GO:0032299">
    <property type="term" value="C:ribonuclease H2 complex"/>
    <property type="evidence" value="ECO:0007669"/>
    <property type="project" value="InterPro"/>
</dbReference>
<dbReference type="OMA" id="ANENNMA"/>
<dbReference type="Pfam" id="PF09468">
    <property type="entry name" value="RNase_H2-Ydr279"/>
    <property type="match status" value="1"/>
</dbReference>